<dbReference type="InterPro" id="IPR009079">
    <property type="entry name" value="4_helix_cytokine-like_core"/>
</dbReference>
<dbReference type="GO" id="GO:0005576">
    <property type="term" value="C:extracellular region"/>
    <property type="evidence" value="ECO:0007669"/>
    <property type="project" value="UniProtKB-SubCell"/>
</dbReference>
<evidence type="ECO:0000256" key="2">
    <source>
        <dbReference type="ARBA" id="ARBA00008474"/>
    </source>
</evidence>
<feature type="signal peptide" evidence="5">
    <location>
        <begin position="1"/>
        <end position="22"/>
    </location>
</feature>
<keyword evidence="7" id="KW-1185">Reference proteome</keyword>
<evidence type="ECO:0000256" key="3">
    <source>
        <dbReference type="ARBA" id="ARBA00022525"/>
    </source>
</evidence>
<evidence type="ECO:0000256" key="1">
    <source>
        <dbReference type="ARBA" id="ARBA00004613"/>
    </source>
</evidence>
<name>A0A8J4U889_CLAMG</name>
<protein>
    <submittedName>
        <fullName evidence="6">Somatolactin</fullName>
    </submittedName>
</protein>
<dbReference type="EMBL" id="QNUK01000425">
    <property type="protein sequence ID" value="KAF5893577.1"/>
    <property type="molecule type" value="Genomic_DNA"/>
</dbReference>
<keyword evidence="5" id="KW-0732">Signal</keyword>
<sequence>DKWLLHSILILVQFWIDPLTDLQDSLESYDNAPSSLLSKTSWMSTKLMNLKQGVLVLMSK</sequence>
<organism evidence="6 7">
    <name type="scientific">Clarias magur</name>
    <name type="common">Asian catfish</name>
    <name type="synonym">Macropteronotus magur</name>
    <dbReference type="NCBI Taxonomy" id="1594786"/>
    <lineage>
        <taxon>Eukaryota</taxon>
        <taxon>Metazoa</taxon>
        <taxon>Chordata</taxon>
        <taxon>Craniata</taxon>
        <taxon>Vertebrata</taxon>
        <taxon>Euteleostomi</taxon>
        <taxon>Actinopterygii</taxon>
        <taxon>Neopterygii</taxon>
        <taxon>Teleostei</taxon>
        <taxon>Ostariophysi</taxon>
        <taxon>Siluriformes</taxon>
        <taxon>Clariidae</taxon>
        <taxon>Clarias</taxon>
    </lineage>
</organism>
<keyword evidence="4" id="KW-1015">Disulfide bond</keyword>
<dbReference type="Proteomes" id="UP000727407">
    <property type="component" value="Unassembled WGS sequence"/>
</dbReference>
<dbReference type="GO" id="GO:0005179">
    <property type="term" value="F:hormone activity"/>
    <property type="evidence" value="ECO:0007669"/>
    <property type="project" value="InterPro"/>
</dbReference>
<keyword evidence="3" id="KW-0964">Secreted</keyword>
<gene>
    <name evidence="6" type="ORF">DAT39_016711</name>
</gene>
<feature type="chain" id="PRO_5035304821" evidence="5">
    <location>
        <begin position="23"/>
        <end position="60"/>
    </location>
</feature>
<evidence type="ECO:0000256" key="5">
    <source>
        <dbReference type="SAM" id="SignalP"/>
    </source>
</evidence>
<evidence type="ECO:0000256" key="4">
    <source>
        <dbReference type="ARBA" id="ARBA00023157"/>
    </source>
</evidence>
<evidence type="ECO:0000313" key="6">
    <source>
        <dbReference type="EMBL" id="KAF5893577.1"/>
    </source>
</evidence>
<reference evidence="6" key="1">
    <citation type="submission" date="2020-07" db="EMBL/GenBank/DDBJ databases">
        <title>Clarias magur genome sequencing, assembly and annotation.</title>
        <authorList>
            <person name="Kushwaha B."/>
            <person name="Kumar R."/>
            <person name="Das P."/>
            <person name="Joshi C.G."/>
            <person name="Kumar D."/>
            <person name="Nagpure N.S."/>
            <person name="Pandey M."/>
            <person name="Agarwal S."/>
            <person name="Srivastava S."/>
            <person name="Singh M."/>
            <person name="Sahoo L."/>
            <person name="Jayasankar P."/>
            <person name="Meher P.K."/>
            <person name="Koringa P.G."/>
            <person name="Iquebal M.A."/>
            <person name="Das S.P."/>
            <person name="Bit A."/>
            <person name="Patnaik S."/>
            <person name="Patel N."/>
            <person name="Shah T.M."/>
            <person name="Hinsu A."/>
            <person name="Jena J.K."/>
        </authorList>
    </citation>
    <scope>NUCLEOTIDE SEQUENCE</scope>
    <source>
        <strain evidence="6">CIFAMagur01</strain>
        <tissue evidence="6">Testis</tissue>
    </source>
</reference>
<feature type="non-terminal residue" evidence="6">
    <location>
        <position position="1"/>
    </location>
</feature>
<comment type="similarity">
    <text evidence="2">Belongs to the somatotropin/prolactin family.</text>
</comment>
<dbReference type="AlphaFoldDB" id="A0A8J4U889"/>
<accession>A0A8J4U889</accession>
<dbReference type="OrthoDB" id="9945472at2759"/>
<dbReference type="Pfam" id="PF00103">
    <property type="entry name" value="Hormone_1"/>
    <property type="match status" value="1"/>
</dbReference>
<dbReference type="InterPro" id="IPR001400">
    <property type="entry name" value="Somatotropin/Prolactin"/>
</dbReference>
<comment type="caution">
    <text evidence="6">The sequence shown here is derived from an EMBL/GenBank/DDBJ whole genome shotgun (WGS) entry which is preliminary data.</text>
</comment>
<comment type="subcellular location">
    <subcellularLocation>
        <location evidence="1">Secreted</location>
    </subcellularLocation>
</comment>
<evidence type="ECO:0000313" key="7">
    <source>
        <dbReference type="Proteomes" id="UP000727407"/>
    </source>
</evidence>
<dbReference type="Gene3D" id="1.20.1250.10">
    <property type="match status" value="1"/>
</dbReference>
<proteinExistence type="inferred from homology"/>
<dbReference type="SUPFAM" id="SSF47266">
    <property type="entry name" value="4-helical cytokines"/>
    <property type="match status" value="1"/>
</dbReference>
<feature type="non-terminal residue" evidence="6">
    <location>
        <position position="60"/>
    </location>
</feature>